<dbReference type="EC" id="2.4.2.-" evidence="5"/>
<dbReference type="Proteomes" id="UP000749646">
    <property type="component" value="Unassembled WGS sequence"/>
</dbReference>
<dbReference type="Gene3D" id="3.90.228.10">
    <property type="match status" value="1"/>
</dbReference>
<dbReference type="OrthoDB" id="2017365at2759"/>
<comment type="catalytic activity">
    <reaction evidence="4">
        <text>NAD(+) + (ADP-D-ribosyl)n-acceptor = nicotinamide + (ADP-D-ribosyl)n+1-acceptor + H(+).</text>
        <dbReference type="EC" id="2.4.2.30"/>
    </reaction>
</comment>
<organism evidence="7 8">
    <name type="scientific">Modicella reniformis</name>
    <dbReference type="NCBI Taxonomy" id="1440133"/>
    <lineage>
        <taxon>Eukaryota</taxon>
        <taxon>Fungi</taxon>
        <taxon>Fungi incertae sedis</taxon>
        <taxon>Mucoromycota</taxon>
        <taxon>Mortierellomycotina</taxon>
        <taxon>Mortierellomycetes</taxon>
        <taxon>Mortierellales</taxon>
        <taxon>Mortierellaceae</taxon>
        <taxon>Modicella</taxon>
    </lineage>
</organism>
<keyword evidence="2 5" id="KW-0808">Transferase</keyword>
<evidence type="ECO:0000313" key="8">
    <source>
        <dbReference type="Proteomes" id="UP000749646"/>
    </source>
</evidence>
<dbReference type="PROSITE" id="PS51059">
    <property type="entry name" value="PARP_CATALYTIC"/>
    <property type="match status" value="1"/>
</dbReference>
<evidence type="ECO:0000256" key="4">
    <source>
        <dbReference type="ARBA" id="ARBA00033987"/>
    </source>
</evidence>
<comment type="caution">
    <text evidence="7">The sequence shown here is derived from an EMBL/GenBank/DDBJ whole genome shotgun (WGS) entry which is preliminary data.</text>
</comment>
<gene>
    <name evidence="7" type="primary">PARP1</name>
    <name evidence="7" type="ORF">BGZ65_006596</name>
</gene>
<proteinExistence type="predicted"/>
<sequence>MRETSERYKLIEKYVKNTHDDATNDPYLETERFAGAGVSKFHNRQLLWHGSRLTNYVGILSQGVFTAPPEAPAAGYTFDKGAYFAV</sequence>
<dbReference type="Pfam" id="PF00644">
    <property type="entry name" value="PARP"/>
    <property type="match status" value="1"/>
</dbReference>
<dbReference type="EMBL" id="JAAAHW010006333">
    <property type="protein sequence ID" value="KAF9963005.1"/>
    <property type="molecule type" value="Genomic_DNA"/>
</dbReference>
<evidence type="ECO:0000256" key="5">
    <source>
        <dbReference type="RuleBase" id="RU362114"/>
    </source>
</evidence>
<dbReference type="GO" id="GO:0003950">
    <property type="term" value="F:NAD+ poly-ADP-ribosyltransferase activity"/>
    <property type="evidence" value="ECO:0007669"/>
    <property type="project" value="UniProtKB-UniRule"/>
</dbReference>
<dbReference type="GO" id="GO:0070212">
    <property type="term" value="P:protein poly-ADP-ribosylation"/>
    <property type="evidence" value="ECO:0007669"/>
    <property type="project" value="TreeGrafter"/>
</dbReference>
<evidence type="ECO:0000259" key="6">
    <source>
        <dbReference type="PROSITE" id="PS51059"/>
    </source>
</evidence>
<dbReference type="GO" id="GO:1990404">
    <property type="term" value="F:NAD+-protein mono-ADP-ribosyltransferase activity"/>
    <property type="evidence" value="ECO:0007669"/>
    <property type="project" value="TreeGrafter"/>
</dbReference>
<keyword evidence="8" id="KW-1185">Reference proteome</keyword>
<dbReference type="GO" id="GO:0006302">
    <property type="term" value="P:double-strand break repair"/>
    <property type="evidence" value="ECO:0007669"/>
    <property type="project" value="TreeGrafter"/>
</dbReference>
<dbReference type="AlphaFoldDB" id="A0A9P6J552"/>
<reference evidence="7" key="1">
    <citation type="journal article" date="2020" name="Fungal Divers.">
        <title>Resolving the Mortierellaceae phylogeny through synthesis of multi-gene phylogenetics and phylogenomics.</title>
        <authorList>
            <person name="Vandepol N."/>
            <person name="Liber J."/>
            <person name="Desiro A."/>
            <person name="Na H."/>
            <person name="Kennedy M."/>
            <person name="Barry K."/>
            <person name="Grigoriev I.V."/>
            <person name="Miller A.N."/>
            <person name="O'Donnell K."/>
            <person name="Stajich J.E."/>
            <person name="Bonito G."/>
        </authorList>
    </citation>
    <scope>NUCLEOTIDE SEQUENCE</scope>
    <source>
        <strain evidence="7">MES-2147</strain>
    </source>
</reference>
<evidence type="ECO:0000256" key="1">
    <source>
        <dbReference type="ARBA" id="ARBA00022676"/>
    </source>
</evidence>
<dbReference type="PANTHER" id="PTHR10459:SF60">
    <property type="entry name" value="POLY [ADP-RIBOSE] POLYMERASE 2"/>
    <property type="match status" value="1"/>
</dbReference>
<dbReference type="GO" id="GO:0005730">
    <property type="term" value="C:nucleolus"/>
    <property type="evidence" value="ECO:0007669"/>
    <property type="project" value="TreeGrafter"/>
</dbReference>
<accession>A0A9P6J552</accession>
<evidence type="ECO:0000256" key="3">
    <source>
        <dbReference type="ARBA" id="ARBA00023027"/>
    </source>
</evidence>
<keyword evidence="3 5" id="KW-0520">NAD</keyword>
<feature type="domain" description="PARP catalytic" evidence="6">
    <location>
        <begin position="1"/>
        <end position="86"/>
    </location>
</feature>
<dbReference type="InterPro" id="IPR012317">
    <property type="entry name" value="Poly(ADP-ribose)pol_cat_dom"/>
</dbReference>
<dbReference type="SUPFAM" id="SSF56399">
    <property type="entry name" value="ADP-ribosylation"/>
    <property type="match status" value="1"/>
</dbReference>
<name>A0A9P6J552_9FUNG</name>
<evidence type="ECO:0000256" key="2">
    <source>
        <dbReference type="ARBA" id="ARBA00022679"/>
    </source>
</evidence>
<dbReference type="PANTHER" id="PTHR10459">
    <property type="entry name" value="DNA LIGASE"/>
    <property type="match status" value="1"/>
</dbReference>
<keyword evidence="1 5" id="KW-0328">Glycosyltransferase</keyword>
<protein>
    <recommendedName>
        <fullName evidence="5">Poly [ADP-ribose] polymerase</fullName>
        <shortName evidence="5">PARP</shortName>
        <ecNumber evidence="5">2.4.2.-</ecNumber>
    </recommendedName>
</protein>
<evidence type="ECO:0000313" key="7">
    <source>
        <dbReference type="EMBL" id="KAF9963005.1"/>
    </source>
</evidence>
<dbReference type="InterPro" id="IPR050800">
    <property type="entry name" value="ARTD/PARP"/>
</dbReference>